<accession>A0A5D4TIW3</accession>
<dbReference type="AlphaFoldDB" id="A0A5D4TIW3"/>
<evidence type="ECO:0000313" key="2">
    <source>
        <dbReference type="Proteomes" id="UP000324517"/>
    </source>
</evidence>
<dbReference type="Proteomes" id="UP000324517">
    <property type="component" value="Unassembled WGS sequence"/>
</dbReference>
<evidence type="ECO:0000313" key="1">
    <source>
        <dbReference type="EMBL" id="TYS74681.1"/>
    </source>
</evidence>
<sequence length="71" mass="7704">MSLPTGSGTKESEHLLVQGVKEKGKKLVICVSSLFLSANGFAFRGRKGRGRPAGKRSAWNGNQLFLILLYP</sequence>
<gene>
    <name evidence="1" type="ORF">FZC75_03020</name>
</gene>
<protein>
    <submittedName>
        <fullName evidence="1">Uncharacterized protein</fullName>
    </submittedName>
</protein>
<dbReference type="EMBL" id="VTET01000001">
    <property type="protein sequence ID" value="TYS74681.1"/>
    <property type="molecule type" value="Genomic_DNA"/>
</dbReference>
<reference evidence="1 2" key="1">
    <citation type="submission" date="2019-08" db="EMBL/GenBank/DDBJ databases">
        <title>Bacillus genomes from the desert of Cuatro Cienegas, Coahuila.</title>
        <authorList>
            <person name="Olmedo-Alvarez G."/>
        </authorList>
    </citation>
    <scope>NUCLEOTIDE SEQUENCE [LARGE SCALE GENOMIC DNA]</scope>
    <source>
        <strain evidence="1 2">CH98b_3T</strain>
    </source>
</reference>
<proteinExistence type="predicted"/>
<name>A0A5D4TIW3_9BACI</name>
<organism evidence="1 2">
    <name type="scientific">Sutcliffiella horikoshii</name>
    <dbReference type="NCBI Taxonomy" id="79883"/>
    <lineage>
        <taxon>Bacteria</taxon>
        <taxon>Bacillati</taxon>
        <taxon>Bacillota</taxon>
        <taxon>Bacilli</taxon>
        <taxon>Bacillales</taxon>
        <taxon>Bacillaceae</taxon>
        <taxon>Sutcliffiella</taxon>
    </lineage>
</organism>
<comment type="caution">
    <text evidence="1">The sequence shown here is derived from an EMBL/GenBank/DDBJ whole genome shotgun (WGS) entry which is preliminary data.</text>
</comment>